<dbReference type="PROSITE" id="PS50002">
    <property type="entry name" value="SH3"/>
    <property type="match status" value="1"/>
</dbReference>
<evidence type="ECO:0000259" key="15">
    <source>
        <dbReference type="PROSITE" id="PS50002"/>
    </source>
</evidence>
<dbReference type="STRING" id="30019.A0A0M3QUF3"/>
<accession>A0A0M3QUF3</accession>
<dbReference type="PRINTS" id="PR00405">
    <property type="entry name" value="REVINTRACTNG"/>
</dbReference>
<evidence type="ECO:0000256" key="6">
    <source>
        <dbReference type="ARBA" id="ARBA00022723"/>
    </source>
</evidence>
<dbReference type="SMART" id="SM00233">
    <property type="entry name" value="PH"/>
    <property type="match status" value="1"/>
</dbReference>
<evidence type="ECO:0000256" key="8">
    <source>
        <dbReference type="ARBA" id="ARBA00022833"/>
    </source>
</evidence>
<keyword evidence="7" id="KW-0677">Repeat</keyword>
<dbReference type="InterPro" id="IPR043593">
    <property type="entry name" value="ASAP"/>
</dbReference>
<protein>
    <submittedName>
        <fullName evidence="18">Asap1</fullName>
    </submittedName>
</protein>
<dbReference type="EMBL" id="CP012524">
    <property type="protein sequence ID" value="ALC40563.1"/>
    <property type="molecule type" value="Genomic_DNA"/>
</dbReference>
<keyword evidence="5" id="KW-0963">Cytoplasm</keyword>
<evidence type="ECO:0000256" key="7">
    <source>
        <dbReference type="ARBA" id="ARBA00022737"/>
    </source>
</evidence>
<dbReference type="AlphaFoldDB" id="A0A0M3QUF3"/>
<dbReference type="InterPro" id="IPR038508">
    <property type="entry name" value="ArfGAP_dom_sf"/>
</dbReference>
<dbReference type="CDD" id="cd07604">
    <property type="entry name" value="BAR_ASAPs"/>
    <property type="match status" value="1"/>
</dbReference>
<dbReference type="InterPro" id="IPR001849">
    <property type="entry name" value="PH_domain"/>
</dbReference>
<evidence type="ECO:0000259" key="16">
    <source>
        <dbReference type="PROSITE" id="PS50003"/>
    </source>
</evidence>
<dbReference type="PROSITE" id="PS50297">
    <property type="entry name" value="ANK_REP_REGION"/>
    <property type="match status" value="1"/>
</dbReference>
<dbReference type="SUPFAM" id="SSF48403">
    <property type="entry name" value="Ankyrin repeat"/>
    <property type="match status" value="1"/>
</dbReference>
<feature type="domain" description="SH3" evidence="15">
    <location>
        <begin position="1078"/>
        <end position="1142"/>
    </location>
</feature>
<feature type="compositionally biased region" description="Basic and acidic residues" evidence="14">
    <location>
        <begin position="966"/>
        <end position="975"/>
    </location>
</feature>
<dbReference type="Gene3D" id="1.25.40.950">
    <property type="match status" value="1"/>
</dbReference>
<dbReference type="FunFam" id="2.30.29.30:FF:000322">
    <property type="entry name" value="Uncharacterized protein, isoform B"/>
    <property type="match status" value="1"/>
</dbReference>
<dbReference type="InterPro" id="IPR004148">
    <property type="entry name" value="BAR_dom"/>
</dbReference>
<feature type="region of interest" description="Disordered" evidence="14">
    <location>
        <begin position="963"/>
        <end position="1014"/>
    </location>
</feature>
<dbReference type="CDD" id="cd11821">
    <property type="entry name" value="SH3_ASAP"/>
    <property type="match status" value="1"/>
</dbReference>
<dbReference type="PANTHER" id="PTHR45854">
    <property type="entry name" value="ASAP FAMILY MEMBER"/>
    <property type="match status" value="1"/>
</dbReference>
<dbReference type="FunFam" id="1.20.1270.60:FF:000065">
    <property type="entry name" value="Uncharacterized protein, isoform B"/>
    <property type="match status" value="1"/>
</dbReference>
<dbReference type="Pfam" id="PF01412">
    <property type="entry name" value="ArfGap"/>
    <property type="match status" value="1"/>
</dbReference>
<dbReference type="Gene3D" id="1.10.220.150">
    <property type="entry name" value="Arf GTPase activating protein"/>
    <property type="match status" value="1"/>
</dbReference>
<dbReference type="OMA" id="ILMKMEC"/>
<dbReference type="PRINTS" id="PR00452">
    <property type="entry name" value="SH3DOMAIN"/>
</dbReference>
<dbReference type="InterPro" id="IPR035836">
    <property type="entry name" value="ASAP1-like_SH3"/>
</dbReference>
<feature type="compositionally biased region" description="Polar residues" evidence="14">
    <location>
        <begin position="1044"/>
        <end position="1070"/>
    </location>
</feature>
<dbReference type="SUPFAM" id="SSF50044">
    <property type="entry name" value="SH3-domain"/>
    <property type="match status" value="1"/>
</dbReference>
<dbReference type="Gene3D" id="2.30.29.30">
    <property type="entry name" value="Pleckstrin-homology domain (PH domain)/Phosphotyrosine-binding domain (PTB)"/>
    <property type="match status" value="1"/>
</dbReference>
<feature type="domain" description="Arf-GAP" evidence="17">
    <location>
        <begin position="431"/>
        <end position="551"/>
    </location>
</feature>
<dbReference type="PANTHER" id="PTHR45854:SF3">
    <property type="entry name" value="ARFGAP WITH SH3 DOMAIN, ANK REPEAT AND PH DOMAIN-CONTAINING PROTEIN"/>
    <property type="match status" value="1"/>
</dbReference>
<feature type="compositionally biased region" description="Polar residues" evidence="14">
    <location>
        <begin position="994"/>
        <end position="1003"/>
    </location>
</feature>
<keyword evidence="19" id="KW-1185">Reference proteome</keyword>
<evidence type="ECO:0000256" key="1">
    <source>
        <dbReference type="ARBA" id="ARBA00004370"/>
    </source>
</evidence>
<dbReference type="InterPro" id="IPR001164">
    <property type="entry name" value="ArfGAP_dom"/>
</dbReference>
<dbReference type="CDD" id="cd13251">
    <property type="entry name" value="PH_ASAP"/>
    <property type="match status" value="1"/>
</dbReference>
<dbReference type="InterPro" id="IPR037844">
    <property type="entry name" value="PH_ASAP"/>
</dbReference>
<evidence type="ECO:0000259" key="17">
    <source>
        <dbReference type="PROSITE" id="PS50115"/>
    </source>
</evidence>
<feature type="region of interest" description="Disordered" evidence="14">
    <location>
        <begin position="1027"/>
        <end position="1074"/>
    </location>
</feature>
<dbReference type="Gene3D" id="1.25.40.20">
    <property type="entry name" value="Ankyrin repeat-containing domain"/>
    <property type="match status" value="1"/>
</dbReference>
<evidence type="ECO:0000256" key="3">
    <source>
        <dbReference type="ARBA" id="ARBA00022443"/>
    </source>
</evidence>
<proteinExistence type="predicted"/>
<feature type="compositionally biased region" description="Acidic residues" evidence="14">
    <location>
        <begin position="713"/>
        <end position="723"/>
    </location>
</feature>
<dbReference type="InterPro" id="IPR037278">
    <property type="entry name" value="ARFGAP/RecO"/>
</dbReference>
<keyword evidence="13" id="KW-0863">Zinc-finger</keyword>
<feature type="domain" description="PH" evidence="16">
    <location>
        <begin position="314"/>
        <end position="408"/>
    </location>
</feature>
<feature type="repeat" description="ANK" evidence="11">
    <location>
        <begin position="635"/>
        <end position="667"/>
    </location>
</feature>
<evidence type="ECO:0000256" key="5">
    <source>
        <dbReference type="ARBA" id="ARBA00022490"/>
    </source>
</evidence>
<dbReference type="InterPro" id="IPR036770">
    <property type="entry name" value="Ankyrin_rpt-contain_sf"/>
</dbReference>
<dbReference type="FunFam" id="2.30.30.40:FF:000012">
    <property type="entry name" value="Arf-GAP with SH3 domain, ANK repeat and PH domain-containing protein 2"/>
    <property type="match status" value="1"/>
</dbReference>
<feature type="region of interest" description="Disordered" evidence="14">
    <location>
        <begin position="836"/>
        <end position="865"/>
    </location>
</feature>
<dbReference type="InterPro" id="IPR027267">
    <property type="entry name" value="AH/BAR_dom_sf"/>
</dbReference>
<feature type="compositionally biased region" description="Polar residues" evidence="14">
    <location>
        <begin position="837"/>
        <end position="847"/>
    </location>
</feature>
<dbReference type="GO" id="GO:0016020">
    <property type="term" value="C:membrane"/>
    <property type="evidence" value="ECO:0007669"/>
    <property type="project" value="UniProtKB-SubCell"/>
</dbReference>
<name>A0A0M3QUF3_DROBS</name>
<dbReference type="SMART" id="SM00326">
    <property type="entry name" value="SH3"/>
    <property type="match status" value="1"/>
</dbReference>
<dbReference type="Gene3D" id="1.20.1270.60">
    <property type="entry name" value="Arfaptin homology (AH) domain/BAR domain"/>
    <property type="match status" value="1"/>
</dbReference>
<evidence type="ECO:0000256" key="14">
    <source>
        <dbReference type="SAM" id="MobiDB-lite"/>
    </source>
</evidence>
<dbReference type="FunFam" id="1.10.220.150:FF:000016">
    <property type="entry name" value="Uncharacterized protein, isoform B"/>
    <property type="match status" value="1"/>
</dbReference>
<dbReference type="Pfam" id="PF12796">
    <property type="entry name" value="Ank_2"/>
    <property type="match status" value="1"/>
</dbReference>
<gene>
    <name evidence="18" type="ORF">Dbus_chr2Rg142</name>
</gene>
<dbReference type="PROSITE" id="PS50115">
    <property type="entry name" value="ARFGAP"/>
    <property type="match status" value="1"/>
</dbReference>
<dbReference type="SMART" id="SM00248">
    <property type="entry name" value="ANK"/>
    <property type="match status" value="2"/>
</dbReference>
<keyword evidence="10" id="KW-0472">Membrane</keyword>
<feature type="compositionally biased region" description="Low complexity" evidence="14">
    <location>
        <begin position="746"/>
        <end position="759"/>
    </location>
</feature>
<dbReference type="SMR" id="A0A0M3QUF3"/>
<evidence type="ECO:0000256" key="11">
    <source>
        <dbReference type="PROSITE-ProRule" id="PRU00023"/>
    </source>
</evidence>
<dbReference type="Pfam" id="PF16746">
    <property type="entry name" value="BAR_3"/>
    <property type="match status" value="1"/>
</dbReference>
<evidence type="ECO:0000256" key="13">
    <source>
        <dbReference type="PROSITE-ProRule" id="PRU00288"/>
    </source>
</evidence>
<keyword evidence="8" id="KW-0862">Zinc</keyword>
<keyword evidence="9 11" id="KW-0040">ANK repeat</keyword>
<organism evidence="18 19">
    <name type="scientific">Drosophila busckii</name>
    <name type="common">Fruit fly</name>
    <dbReference type="NCBI Taxonomy" id="30019"/>
    <lineage>
        <taxon>Eukaryota</taxon>
        <taxon>Metazoa</taxon>
        <taxon>Ecdysozoa</taxon>
        <taxon>Arthropoda</taxon>
        <taxon>Hexapoda</taxon>
        <taxon>Insecta</taxon>
        <taxon>Pterygota</taxon>
        <taxon>Neoptera</taxon>
        <taxon>Endopterygota</taxon>
        <taxon>Diptera</taxon>
        <taxon>Brachycera</taxon>
        <taxon>Muscomorpha</taxon>
        <taxon>Ephydroidea</taxon>
        <taxon>Drosophilidae</taxon>
        <taxon>Drosophila</taxon>
    </lineage>
</organism>
<evidence type="ECO:0000256" key="2">
    <source>
        <dbReference type="ARBA" id="ARBA00004496"/>
    </source>
</evidence>
<evidence type="ECO:0000313" key="19">
    <source>
        <dbReference type="Proteomes" id="UP000494163"/>
    </source>
</evidence>
<sequence>MPPALIGISEFVEETRDDYNSPTTSTFASRMPDCRQTISILEERLEFDREGLTKLKKAVKAIHNSGNTHVDNEMFMVRAMERLGGKVIDQDEPDIGAAFLKFSVVTKELSALMKTLMQNINNIVMFPVDSMLKSELRGVKGDMKRPFDKAAKDYEAKFIKIEKEKKAQAKEAGMVRTEIDAAVVADEMEKERRLYQLQTCEYLLKYKEIKTKTGIELLQHLIEYYHALNNYFKDGLQTIEHFGTYIGDLSDKLHVIKQKQDEDRRSLLDLRTLLRSTPDFERVEQSSTAENRSGSGGAGAGYSLHQLQGDKHHGVTRQGHLLKKSEGKVRRVWQKRRCRVTSDGFLDIFHADESKPPTRVNLLTCQIKPVPDDKRGFDLISYNRPYHFQAEDESDQKAWMAVLVNCKEKALTKAFQHANPQMSPSLVELQKTVIRYVQLLPGNDRCCDCGSRNDVTWISLNFGILVCIQCSGVHRDLGVHHSRIQSLTLDNLTTANLLIARAMGNSTLNDIMEAKLGRGKLSHESSMEERYDFIRAKYVAKRYVMRTCADDNDLRSDLEQAIVNADISQLLQVWAEGADLTCCLPSSDAGETALHLAVLREAGGTLHIVDFLIQNMPPKGLNKATNPPGLLDVTGKNTPLHLCAMHDRRECMKLLLRCGADYELKNSQNKTALDIAKELGHNGCKELIECAIKREKSAFDHINTDWNLPNEDGSTDFSDDDTVIDERKSRSRPPSFAGGDSPVLRSRSSTCDSIQSSSSPIANCPSRQFTLPAYTQSAGTSPKQHSNVGQYLGVVSGGSSSNNGGASSPSSTCSQNMRAARNSLNMQSELAHVTGARKSTSTANMNSLKKRTAPAPPPGTFSNAQGSIFYGTLPHPPRHSQHMDGNDVRAINHKNQSMDVAYGTLPHMRSVESSPRITGGTATGNGSNNSLIPGLGFGHKRSPSGESLNRHLAGAKLVLPPTDELPQLKHVDKSALMRPKIPPPGPPAERDIPNGQSNESISSMDEGPIAPPRKLINQSANFTDYESWHTDMDSSGGGLDHSAESNVSSSDNDRLNSSPDNQGKTPSGVGSVNKLHYNGQRRCRALYDCVADNDDELEFKEGEILIVLNERTDDENWMEGIIEGHPARRGMFPVSFVHMLPD</sequence>
<keyword evidence="3 12" id="KW-0728">SH3 domain</keyword>
<dbReference type="PROSITE" id="PS50003">
    <property type="entry name" value="PH_DOMAIN"/>
    <property type="match status" value="1"/>
</dbReference>
<dbReference type="InterPro" id="IPR036028">
    <property type="entry name" value="SH3-like_dom_sf"/>
</dbReference>
<evidence type="ECO:0000256" key="10">
    <source>
        <dbReference type="ARBA" id="ARBA00023136"/>
    </source>
</evidence>
<dbReference type="InterPro" id="IPR002110">
    <property type="entry name" value="Ankyrin_rpt"/>
</dbReference>
<dbReference type="PROSITE" id="PS50088">
    <property type="entry name" value="ANK_REPEAT"/>
    <property type="match status" value="1"/>
</dbReference>
<evidence type="ECO:0000313" key="18">
    <source>
        <dbReference type="EMBL" id="ALC40563.1"/>
    </source>
</evidence>
<dbReference type="GO" id="GO:0005737">
    <property type="term" value="C:cytoplasm"/>
    <property type="evidence" value="ECO:0007669"/>
    <property type="project" value="UniProtKB-SubCell"/>
</dbReference>
<comment type="subcellular location">
    <subcellularLocation>
        <location evidence="2">Cytoplasm</location>
    </subcellularLocation>
    <subcellularLocation>
        <location evidence="1">Membrane</location>
    </subcellularLocation>
</comment>
<dbReference type="Gene3D" id="2.30.30.40">
    <property type="entry name" value="SH3 Domains"/>
    <property type="match status" value="1"/>
</dbReference>
<dbReference type="SUPFAM" id="SSF103657">
    <property type="entry name" value="BAR/IMD domain-like"/>
    <property type="match status" value="1"/>
</dbReference>
<evidence type="ECO:0000256" key="4">
    <source>
        <dbReference type="ARBA" id="ARBA00022468"/>
    </source>
</evidence>
<feature type="region of interest" description="Disordered" evidence="14">
    <location>
        <begin position="281"/>
        <end position="303"/>
    </location>
</feature>
<dbReference type="GO" id="GO:0005096">
    <property type="term" value="F:GTPase activator activity"/>
    <property type="evidence" value="ECO:0007669"/>
    <property type="project" value="UniProtKB-KW"/>
</dbReference>
<dbReference type="SMART" id="SM00105">
    <property type="entry name" value="ArfGap"/>
    <property type="match status" value="1"/>
</dbReference>
<dbReference type="InterPro" id="IPR001452">
    <property type="entry name" value="SH3_domain"/>
</dbReference>
<feature type="region of interest" description="Disordered" evidence="14">
    <location>
        <begin position="705"/>
        <end position="816"/>
    </location>
</feature>
<dbReference type="SUPFAM" id="SSF57863">
    <property type="entry name" value="ArfGap/RecO-like zinc finger"/>
    <property type="match status" value="1"/>
</dbReference>
<feature type="compositionally biased region" description="Polar residues" evidence="14">
    <location>
        <begin position="765"/>
        <end position="789"/>
    </location>
</feature>
<dbReference type="Proteomes" id="UP000494163">
    <property type="component" value="Chromosome 2R"/>
</dbReference>
<evidence type="ECO:0000256" key="12">
    <source>
        <dbReference type="PROSITE-ProRule" id="PRU00192"/>
    </source>
</evidence>
<reference evidence="18 19" key="1">
    <citation type="submission" date="2015-08" db="EMBL/GenBank/DDBJ databases">
        <title>Ancestral chromatin configuration constrains chromatin evolution on differentiating sex chromosomes in Drosophila.</title>
        <authorList>
            <person name="Zhou Q."/>
            <person name="Bachtrog D."/>
        </authorList>
    </citation>
    <scope>NUCLEOTIDE SEQUENCE [LARGE SCALE GENOMIC DNA]</scope>
    <source>
        <tissue evidence="18">Whole larvae</tissue>
    </source>
</reference>
<dbReference type="Pfam" id="PF14604">
    <property type="entry name" value="SH3_9"/>
    <property type="match status" value="1"/>
</dbReference>
<dbReference type="CDD" id="cd08834">
    <property type="entry name" value="ArfGap_ASAP"/>
    <property type="match status" value="1"/>
</dbReference>
<evidence type="ECO:0000256" key="9">
    <source>
        <dbReference type="ARBA" id="ARBA00023043"/>
    </source>
</evidence>
<feature type="compositionally biased region" description="Low complexity" evidence="14">
    <location>
        <begin position="793"/>
        <end position="811"/>
    </location>
</feature>
<dbReference type="OrthoDB" id="435430at2759"/>
<dbReference type="Pfam" id="PF00169">
    <property type="entry name" value="PH"/>
    <property type="match status" value="1"/>
</dbReference>
<keyword evidence="6" id="KW-0479">Metal-binding</keyword>
<dbReference type="GO" id="GO:0008270">
    <property type="term" value="F:zinc ion binding"/>
    <property type="evidence" value="ECO:0007669"/>
    <property type="project" value="UniProtKB-KW"/>
</dbReference>
<dbReference type="InterPro" id="IPR011993">
    <property type="entry name" value="PH-like_dom_sf"/>
</dbReference>
<keyword evidence="4" id="KW-0343">GTPase activation</keyword>
<dbReference type="SUPFAM" id="SSF50729">
    <property type="entry name" value="PH domain-like"/>
    <property type="match status" value="1"/>
</dbReference>